<gene>
    <name evidence="3" type="ORF">GTHE00462_LOCUS7982</name>
</gene>
<evidence type="ECO:0000313" key="3">
    <source>
        <dbReference type="EMBL" id="CAE2275855.1"/>
    </source>
</evidence>
<accession>A0A7S4JVS6</accession>
<reference evidence="3" key="1">
    <citation type="submission" date="2021-01" db="EMBL/GenBank/DDBJ databases">
        <authorList>
            <person name="Corre E."/>
            <person name="Pelletier E."/>
            <person name="Niang G."/>
            <person name="Scheremetjew M."/>
            <person name="Finn R."/>
            <person name="Kale V."/>
            <person name="Holt S."/>
            <person name="Cochrane G."/>
            <person name="Meng A."/>
            <person name="Brown T."/>
            <person name="Cohen L."/>
        </authorList>
    </citation>
    <scope>NUCLEOTIDE SEQUENCE</scope>
    <source>
        <strain evidence="3">CCMP 2712</strain>
    </source>
</reference>
<protein>
    <submittedName>
        <fullName evidence="3">Uncharacterized protein</fullName>
    </submittedName>
</protein>
<feature type="region of interest" description="Disordered" evidence="2">
    <location>
        <begin position="1"/>
        <end position="27"/>
    </location>
</feature>
<organism evidence="3">
    <name type="scientific">Guillardia theta</name>
    <name type="common">Cryptophyte</name>
    <name type="synonym">Cryptomonas phi</name>
    <dbReference type="NCBI Taxonomy" id="55529"/>
    <lineage>
        <taxon>Eukaryota</taxon>
        <taxon>Cryptophyceae</taxon>
        <taxon>Pyrenomonadales</taxon>
        <taxon>Geminigeraceae</taxon>
        <taxon>Guillardia</taxon>
    </lineage>
</organism>
<dbReference type="EMBL" id="HBKN01010122">
    <property type="protein sequence ID" value="CAE2275855.1"/>
    <property type="molecule type" value="Transcribed_RNA"/>
</dbReference>
<sequence>MKEVEHKLQTSESMREVNVEELEKARQDNQVLQQKNEILSNVLESLQEDMRGLQVEYAEMREGKAASDGKIVELIRQFQQEKDEYAEAMEERLKQSEERISQTLKELRQSEKKMSSYTKHNSHLRDEISCLTRALHVLTTLQLDVDEQISKLEGMIVKQEGLIESLKNVYSYHQAKYQNLVREYHLLFNRVSRLLHPPPSPSSCILLLLLLLLLSSSSSSFCSLGLCICISLLLLDSCWELARDNVFEICLPSSSQRLKELEEKLEARQQRNEVMEEKVNVVKSLESALQRAASRIYTLEMEIADLRSHDCR</sequence>
<proteinExistence type="predicted"/>
<keyword evidence="1" id="KW-0175">Coiled coil</keyword>
<name>A0A7S4JVS6_GUITH</name>
<evidence type="ECO:0000256" key="2">
    <source>
        <dbReference type="SAM" id="MobiDB-lite"/>
    </source>
</evidence>
<feature type="coiled-coil region" evidence="1">
    <location>
        <begin position="251"/>
        <end position="278"/>
    </location>
</feature>
<dbReference type="AlphaFoldDB" id="A0A7S4JVS6"/>
<evidence type="ECO:0000256" key="1">
    <source>
        <dbReference type="SAM" id="Coils"/>
    </source>
</evidence>